<accession>A0AAX1N8N9</accession>
<evidence type="ECO:0000256" key="3">
    <source>
        <dbReference type="ARBA" id="ARBA00022692"/>
    </source>
</evidence>
<evidence type="ECO:0000256" key="2">
    <source>
        <dbReference type="ARBA" id="ARBA00007375"/>
    </source>
</evidence>
<evidence type="ECO:0000313" key="7">
    <source>
        <dbReference type="EMBL" id="QWG03587.1"/>
    </source>
</evidence>
<evidence type="ECO:0000256" key="1">
    <source>
        <dbReference type="ARBA" id="ARBA00004141"/>
    </source>
</evidence>
<feature type="transmembrane region" description="Helical" evidence="6">
    <location>
        <begin position="162"/>
        <end position="180"/>
    </location>
</feature>
<keyword evidence="8" id="KW-1185">Reference proteome</keyword>
<gene>
    <name evidence="7" type="ORF">KMW28_08390</name>
</gene>
<evidence type="ECO:0000256" key="6">
    <source>
        <dbReference type="SAM" id="Phobius"/>
    </source>
</evidence>
<proteinExistence type="inferred from homology"/>
<keyword evidence="3 6" id="KW-0812">Transmembrane</keyword>
<sequence>MPFIAIYFSATWKETTENSIIYKAMMIGFFFAWIGDLYMMFRSDEEVMLLALGCFFVCHVLYIIAFFFSGVKDKMMGFLFSFVVSVIGLFIGEHIASTHSLMYAPILSYSIIISVMFSFAVIRIFVRKDKWAWFTAAGALIFIISDIMIGMDAFQGYEISHAYIMITYIVAQLLISRGMMVEAVS</sequence>
<feature type="transmembrane region" description="Helical" evidence="6">
    <location>
        <begin position="75"/>
        <end position="92"/>
    </location>
</feature>
<feature type="transmembrane region" description="Helical" evidence="6">
    <location>
        <begin position="104"/>
        <end position="125"/>
    </location>
</feature>
<dbReference type="KEGG" id="fya:KMW28_08390"/>
<evidence type="ECO:0000256" key="4">
    <source>
        <dbReference type="ARBA" id="ARBA00022989"/>
    </source>
</evidence>
<dbReference type="EMBL" id="CP076132">
    <property type="protein sequence ID" value="QWG03587.1"/>
    <property type="molecule type" value="Genomic_DNA"/>
</dbReference>
<dbReference type="Pfam" id="PF07947">
    <property type="entry name" value="YhhN"/>
    <property type="match status" value="1"/>
</dbReference>
<evidence type="ECO:0000313" key="8">
    <source>
        <dbReference type="Proteomes" id="UP000678679"/>
    </source>
</evidence>
<dbReference type="AlphaFoldDB" id="A0AAX1N8N9"/>
<comment type="subcellular location">
    <subcellularLocation>
        <location evidence="1">Membrane</location>
        <topology evidence="1">Multi-pass membrane protein</topology>
    </subcellularLocation>
</comment>
<keyword evidence="5 6" id="KW-0472">Membrane</keyword>
<evidence type="ECO:0000256" key="5">
    <source>
        <dbReference type="ARBA" id="ARBA00023136"/>
    </source>
</evidence>
<dbReference type="GO" id="GO:0016020">
    <property type="term" value="C:membrane"/>
    <property type="evidence" value="ECO:0007669"/>
    <property type="project" value="UniProtKB-SubCell"/>
</dbReference>
<name>A0AAX1N8N9_9BACT</name>
<dbReference type="GO" id="GO:0016787">
    <property type="term" value="F:hydrolase activity"/>
    <property type="evidence" value="ECO:0007669"/>
    <property type="project" value="TreeGrafter"/>
</dbReference>
<feature type="transmembrane region" description="Helical" evidence="6">
    <location>
        <begin position="48"/>
        <end position="69"/>
    </location>
</feature>
<feature type="transmembrane region" description="Helical" evidence="6">
    <location>
        <begin position="20"/>
        <end position="41"/>
    </location>
</feature>
<keyword evidence="4 6" id="KW-1133">Transmembrane helix</keyword>
<dbReference type="Proteomes" id="UP000678679">
    <property type="component" value="Chromosome 1"/>
</dbReference>
<organism evidence="7 8">
    <name type="scientific">Flammeovirga yaeyamensis</name>
    <dbReference type="NCBI Taxonomy" id="367791"/>
    <lineage>
        <taxon>Bacteria</taxon>
        <taxon>Pseudomonadati</taxon>
        <taxon>Bacteroidota</taxon>
        <taxon>Cytophagia</taxon>
        <taxon>Cytophagales</taxon>
        <taxon>Flammeovirgaceae</taxon>
        <taxon>Flammeovirga</taxon>
    </lineage>
</organism>
<reference evidence="7 8" key="1">
    <citation type="submission" date="2021-05" db="EMBL/GenBank/DDBJ databases">
        <title>Comparative genomic studies on the polysaccharide-degrading batcterial strains of the Flammeovirga genus.</title>
        <authorList>
            <person name="Zewei F."/>
            <person name="Zheng Z."/>
            <person name="Yu L."/>
            <person name="Ruyue G."/>
            <person name="Yanhong M."/>
            <person name="Yuanyuan C."/>
            <person name="Jingyan G."/>
            <person name="Wenjun H."/>
        </authorList>
    </citation>
    <scope>NUCLEOTIDE SEQUENCE [LARGE SCALE GENOMIC DNA]</scope>
    <source>
        <strain evidence="7 8">NBRC:100898</strain>
    </source>
</reference>
<dbReference type="InterPro" id="IPR012506">
    <property type="entry name" value="TMEM86B-like"/>
</dbReference>
<dbReference type="PANTHER" id="PTHR31885">
    <property type="entry name" value="GH04784P"/>
    <property type="match status" value="1"/>
</dbReference>
<feature type="transmembrane region" description="Helical" evidence="6">
    <location>
        <begin position="131"/>
        <end position="150"/>
    </location>
</feature>
<comment type="similarity">
    <text evidence="2">Belongs to the TMEM86 family.</text>
</comment>
<protein>
    <submittedName>
        <fullName evidence="7">Lysoplasmalogenase</fullName>
    </submittedName>
</protein>
<dbReference type="PANTHER" id="PTHR31885:SF6">
    <property type="entry name" value="GH04784P"/>
    <property type="match status" value="1"/>
</dbReference>